<dbReference type="PATRIC" id="fig|582515.4.peg.454"/>
<dbReference type="RefSeq" id="WP_022604224.1">
    <property type="nucleotide sequence ID" value="NZ_ASSJ01000005.1"/>
</dbReference>
<evidence type="ECO:0000256" key="1">
    <source>
        <dbReference type="SAM" id="MobiDB-lite"/>
    </source>
</evidence>
<accession>U5DQI0</accession>
<dbReference type="InParanoid" id="U5DQI0"/>
<organism evidence="3 4">
    <name type="scientific">Rubidibacter lacunae KORDI 51-2</name>
    <dbReference type="NCBI Taxonomy" id="582515"/>
    <lineage>
        <taxon>Bacteria</taxon>
        <taxon>Bacillati</taxon>
        <taxon>Cyanobacteriota</taxon>
        <taxon>Cyanophyceae</taxon>
        <taxon>Oscillatoriophycideae</taxon>
        <taxon>Chroococcales</taxon>
        <taxon>Aphanothecaceae</taxon>
        <taxon>Rubidibacter</taxon>
    </lineage>
</organism>
<proteinExistence type="predicted"/>
<dbReference type="eggNOG" id="COG0457">
    <property type="taxonomic scope" value="Bacteria"/>
</dbReference>
<dbReference type="STRING" id="582515.KR51_00004070"/>
<dbReference type="OrthoDB" id="503367at2"/>
<dbReference type="AlphaFoldDB" id="U5DQI0"/>
<evidence type="ECO:0008006" key="5">
    <source>
        <dbReference type="Google" id="ProtNLM"/>
    </source>
</evidence>
<evidence type="ECO:0000256" key="2">
    <source>
        <dbReference type="SAM" id="Phobius"/>
    </source>
</evidence>
<evidence type="ECO:0000313" key="3">
    <source>
        <dbReference type="EMBL" id="ERN42879.1"/>
    </source>
</evidence>
<keyword evidence="4" id="KW-1185">Reference proteome</keyword>
<dbReference type="Proteomes" id="UP000016960">
    <property type="component" value="Unassembled WGS sequence"/>
</dbReference>
<protein>
    <recommendedName>
        <fullName evidence="5">Chromosome segregation ATPase</fullName>
    </recommendedName>
</protein>
<comment type="caution">
    <text evidence="3">The sequence shown here is derived from an EMBL/GenBank/DDBJ whole genome shotgun (WGS) entry which is preliminary data.</text>
</comment>
<keyword evidence="2" id="KW-0472">Membrane</keyword>
<feature type="transmembrane region" description="Helical" evidence="2">
    <location>
        <begin position="59"/>
        <end position="82"/>
    </location>
</feature>
<sequence>MPEHRVGKNDESQIGSVASNESLGAERGGAIGTSEVAATSEIDRPGGTPRRGWGRWVGWQFWMVALVLVFGGLGYTATSMLLNLPALSKSCASVYWPLASASRRLYCAQAKAETRTRDGLLEAIALVNGLPADHPMHAEGERFITEWTEELLVLGEAKFQTGKLDEAIALAQAIPDDLDAAHLADERIDRWREVWAEGEALQEIVQERILELDWSGAFGAVVKLASVDNDYWSGRRYEALVKEIQRARLETRQLQKARAAFERGNFDDLKTALALAEEVESGSFGYEAAQVLIARIGDNMLALARQEMDAGNWAVVREITIAVPNSLDLDEQVRDLLDLTRAGTQAATGTIAGIEVAISRAQLLGEDRPLYYKAQQLIDRWELEIVDVRHLNRARKLAEPGTLADLQGAIAEADKIPSRNPRYREARAAIGDWTRDIQTIQDQPTLNRAVLAAQGNSIPAWQEAIAIANRIGAQRALYDDAQTRVRQWRANIQRAEDRPILSRATSLASTGRLQEAVATAERIGRGRVLYPDAQNKIALWRAQLRGAELLQRAYRTAEPGSPEALAAAIQTADRIPTVSSSRRAGDRAIARWSERLLGIATRTADRDPAGAIRIAELIPANSRLGSAAQVRIAEWQTRLRPEPLVSEPDARDSAVDAAAPSADRVDTSIPEPALPANEGASNGDGSAAIEAEVLPPADSAPFTNSAPLF</sequence>
<dbReference type="EMBL" id="ASSJ01000005">
    <property type="protein sequence ID" value="ERN42879.1"/>
    <property type="molecule type" value="Genomic_DNA"/>
</dbReference>
<keyword evidence="2" id="KW-1133">Transmembrane helix</keyword>
<feature type="region of interest" description="Disordered" evidence="1">
    <location>
        <begin position="643"/>
        <end position="709"/>
    </location>
</feature>
<gene>
    <name evidence="3" type="ORF">KR51_00004070</name>
</gene>
<name>U5DQI0_9CHRO</name>
<evidence type="ECO:0000313" key="4">
    <source>
        <dbReference type="Proteomes" id="UP000016960"/>
    </source>
</evidence>
<reference evidence="3 4" key="1">
    <citation type="submission" date="2013-05" db="EMBL/GenBank/DDBJ databases">
        <title>Draft genome sequence of Rubidibacter lacunae KORDI 51-2.</title>
        <authorList>
            <person name="Choi D.H."/>
            <person name="Noh J.H."/>
            <person name="Kwon K.-K."/>
            <person name="Lee J.-H."/>
            <person name="Ryu J.-Y."/>
        </authorList>
    </citation>
    <scope>NUCLEOTIDE SEQUENCE [LARGE SCALE GENOMIC DNA]</scope>
    <source>
        <strain evidence="3 4">KORDI 51-2</strain>
    </source>
</reference>
<keyword evidence="2" id="KW-0812">Transmembrane</keyword>